<evidence type="ECO:0000256" key="9">
    <source>
        <dbReference type="ARBA" id="ARBA00022840"/>
    </source>
</evidence>
<keyword evidence="4" id="KW-0548">Nucleotidyltransferase</keyword>
<organism evidence="14">
    <name type="scientific">freshwater metagenome</name>
    <dbReference type="NCBI Taxonomy" id="449393"/>
    <lineage>
        <taxon>unclassified sequences</taxon>
        <taxon>metagenomes</taxon>
        <taxon>ecological metagenomes</taxon>
    </lineage>
</organism>
<evidence type="ECO:0000256" key="7">
    <source>
        <dbReference type="ARBA" id="ARBA00022741"/>
    </source>
</evidence>
<evidence type="ECO:0000256" key="11">
    <source>
        <dbReference type="ARBA" id="ARBA00049244"/>
    </source>
</evidence>
<dbReference type="InterPro" id="IPR050238">
    <property type="entry name" value="DNA_Rep/Repair_Clamp_Loader"/>
</dbReference>
<evidence type="ECO:0000256" key="10">
    <source>
        <dbReference type="ARBA" id="ARBA00022932"/>
    </source>
</evidence>
<evidence type="ECO:0000259" key="13">
    <source>
        <dbReference type="SMART" id="SM00382"/>
    </source>
</evidence>
<dbReference type="PANTHER" id="PTHR11669">
    <property type="entry name" value="REPLICATION FACTOR C / DNA POLYMERASE III GAMMA-TAU SUBUNIT"/>
    <property type="match status" value="1"/>
</dbReference>
<feature type="compositionally biased region" description="Acidic residues" evidence="12">
    <location>
        <begin position="608"/>
        <end position="630"/>
    </location>
</feature>
<evidence type="ECO:0000256" key="8">
    <source>
        <dbReference type="ARBA" id="ARBA00022833"/>
    </source>
</evidence>
<feature type="region of interest" description="Disordered" evidence="12">
    <location>
        <begin position="594"/>
        <end position="630"/>
    </location>
</feature>
<dbReference type="GO" id="GO:0006261">
    <property type="term" value="P:DNA-templated DNA replication"/>
    <property type="evidence" value="ECO:0007669"/>
    <property type="project" value="TreeGrafter"/>
</dbReference>
<dbReference type="GO" id="GO:0009360">
    <property type="term" value="C:DNA polymerase III complex"/>
    <property type="evidence" value="ECO:0007669"/>
    <property type="project" value="InterPro"/>
</dbReference>
<dbReference type="NCBIfam" id="TIGR02397">
    <property type="entry name" value="dnaX_nterm"/>
    <property type="match status" value="1"/>
</dbReference>
<dbReference type="GO" id="GO:0005524">
    <property type="term" value="F:ATP binding"/>
    <property type="evidence" value="ECO:0007669"/>
    <property type="project" value="UniProtKB-KW"/>
</dbReference>
<comment type="similarity">
    <text evidence="1">Belongs to the DnaX/STICHEL family.</text>
</comment>
<dbReference type="Gene3D" id="1.20.272.10">
    <property type="match status" value="1"/>
</dbReference>
<evidence type="ECO:0000256" key="1">
    <source>
        <dbReference type="ARBA" id="ARBA00006360"/>
    </source>
</evidence>
<dbReference type="Gene3D" id="3.40.50.300">
    <property type="entry name" value="P-loop containing nucleotide triphosphate hydrolases"/>
    <property type="match status" value="1"/>
</dbReference>
<protein>
    <recommendedName>
        <fullName evidence="2">DNA-directed DNA polymerase</fullName>
        <ecNumber evidence="2">2.7.7.7</ecNumber>
    </recommendedName>
</protein>
<dbReference type="EC" id="2.7.7.7" evidence="2"/>
<feature type="compositionally biased region" description="Low complexity" evidence="12">
    <location>
        <begin position="596"/>
        <end position="607"/>
    </location>
</feature>
<keyword evidence="5" id="KW-0235">DNA replication</keyword>
<feature type="domain" description="AAA+ ATPase" evidence="13">
    <location>
        <begin position="38"/>
        <end position="180"/>
    </location>
</feature>
<feature type="region of interest" description="Disordered" evidence="12">
    <location>
        <begin position="415"/>
        <end position="475"/>
    </location>
</feature>
<proteinExistence type="inferred from homology"/>
<accession>A0A6J5ZXE4</accession>
<name>A0A6J5ZXE4_9ZZZZ</name>
<dbReference type="CDD" id="cd18137">
    <property type="entry name" value="HLD_clamp_pol_III_gamma_tau"/>
    <property type="match status" value="1"/>
</dbReference>
<dbReference type="InterPro" id="IPR008921">
    <property type="entry name" value="DNA_pol3_clamp-load_cplx_C"/>
</dbReference>
<dbReference type="InterPro" id="IPR012763">
    <property type="entry name" value="DNA_pol_III_sug/sutau_N"/>
</dbReference>
<dbReference type="Pfam" id="PF12169">
    <property type="entry name" value="DNA_pol3_gamma3"/>
    <property type="match status" value="1"/>
</dbReference>
<feature type="compositionally biased region" description="Low complexity" evidence="12">
    <location>
        <begin position="415"/>
        <end position="439"/>
    </location>
</feature>
<dbReference type="CDD" id="cd00009">
    <property type="entry name" value="AAA"/>
    <property type="match status" value="1"/>
</dbReference>
<keyword evidence="3" id="KW-0808">Transferase</keyword>
<dbReference type="GO" id="GO:0003887">
    <property type="term" value="F:DNA-directed DNA polymerase activity"/>
    <property type="evidence" value="ECO:0007669"/>
    <property type="project" value="UniProtKB-KW"/>
</dbReference>
<evidence type="ECO:0000256" key="12">
    <source>
        <dbReference type="SAM" id="MobiDB-lite"/>
    </source>
</evidence>
<dbReference type="Pfam" id="PF13177">
    <property type="entry name" value="DNA_pol3_delta2"/>
    <property type="match status" value="1"/>
</dbReference>
<dbReference type="Pfam" id="PF22608">
    <property type="entry name" value="DNAX_ATPase_lid"/>
    <property type="match status" value="1"/>
</dbReference>
<gene>
    <name evidence="14" type="ORF">UFOPK3522_01648</name>
</gene>
<dbReference type="AlphaFoldDB" id="A0A6J5ZXE4"/>
<evidence type="ECO:0000256" key="4">
    <source>
        <dbReference type="ARBA" id="ARBA00022695"/>
    </source>
</evidence>
<dbReference type="InterPro" id="IPR045085">
    <property type="entry name" value="HLD_clamp_pol_III_gamma_tau"/>
</dbReference>
<keyword evidence="6" id="KW-0479">Metal-binding</keyword>
<evidence type="ECO:0000256" key="3">
    <source>
        <dbReference type="ARBA" id="ARBA00022679"/>
    </source>
</evidence>
<feature type="compositionally biased region" description="Low complexity" evidence="12">
    <location>
        <begin position="448"/>
        <end position="464"/>
    </location>
</feature>
<sequence length="630" mass="65553">MSAAPSLYRRHRPRNFADVVGQEHVVRTLTNAVTQGNVHHAYLFVGSRGTGKTSMAKILAACLNCEQGPTAEPCGVCDSCLAIQQAGSMDVIEMDGASHNSVDDIRELRESVAYAPVSGRSKVYIIDEAQMLTPQAWNAFLKTLEEPPPNTIFVLATTEPQKILDTVVDRCHRFDFGRPTVEQLTVVLQRVAQSESIEISPDALALIARHATGSFRDALGTLEQLVTYTGSSIAVEDVLAVLGVADDDLLFGALDAIAAHDARASLEIAARLAETGRDLQIAARDLEVHARELLVVGTLGGVPSELRVTPDRDARLAEQAERVDEADAVRLLDLLGVAMRAIRDGADPRTQLELSLVKAATPEVDASTKALLARIARLEAALGGAPAAPPAATPPAAAPPAAAAPAAAPAEAAPALAAAPSVEPEAPLAAEPPAATPVQPADPPAPATPAGSAAVAAAAAQPEPADAPEPELAPQPSAAAVAVTIEQVAEIWPAVLETISPDQSMVCAALARAQPVEMRAGNLVVAFAEDDSFNRRMVADNADARTVVGLALESLLGVRVKIEYELRDLGTAPEAQELAGDELVDRLLETFDAEEITAPPAAASTAGADDEAEVEQPDFADDGDPGPEGP</sequence>
<dbReference type="NCBIfam" id="NF004046">
    <property type="entry name" value="PRK05563.1"/>
    <property type="match status" value="1"/>
</dbReference>
<dbReference type="InterPro" id="IPR022754">
    <property type="entry name" value="DNA_pol_III_gamma-3"/>
</dbReference>
<keyword evidence="10" id="KW-0239">DNA-directed DNA polymerase</keyword>
<dbReference type="InterPro" id="IPR027417">
    <property type="entry name" value="P-loop_NTPase"/>
</dbReference>
<dbReference type="EMBL" id="CAESAO010000210">
    <property type="protein sequence ID" value="CAB4347324.1"/>
    <property type="molecule type" value="Genomic_DNA"/>
</dbReference>
<dbReference type="SUPFAM" id="SSF48019">
    <property type="entry name" value="post-AAA+ oligomerization domain-like"/>
    <property type="match status" value="1"/>
</dbReference>
<evidence type="ECO:0000313" key="14">
    <source>
        <dbReference type="EMBL" id="CAB4347324.1"/>
    </source>
</evidence>
<evidence type="ECO:0000256" key="6">
    <source>
        <dbReference type="ARBA" id="ARBA00022723"/>
    </source>
</evidence>
<dbReference type="SUPFAM" id="SSF52540">
    <property type="entry name" value="P-loop containing nucleoside triphosphate hydrolases"/>
    <property type="match status" value="1"/>
</dbReference>
<dbReference type="GO" id="GO:0003677">
    <property type="term" value="F:DNA binding"/>
    <property type="evidence" value="ECO:0007669"/>
    <property type="project" value="InterPro"/>
</dbReference>
<dbReference type="InterPro" id="IPR003593">
    <property type="entry name" value="AAA+_ATPase"/>
</dbReference>
<keyword evidence="9" id="KW-0067">ATP-binding</keyword>
<reference evidence="14" key="1">
    <citation type="submission" date="2020-05" db="EMBL/GenBank/DDBJ databases">
        <authorList>
            <person name="Chiriac C."/>
            <person name="Salcher M."/>
            <person name="Ghai R."/>
            <person name="Kavagutti S V."/>
        </authorList>
    </citation>
    <scope>NUCLEOTIDE SEQUENCE</scope>
</reference>
<evidence type="ECO:0000256" key="5">
    <source>
        <dbReference type="ARBA" id="ARBA00022705"/>
    </source>
</evidence>
<comment type="catalytic activity">
    <reaction evidence="11">
        <text>DNA(n) + a 2'-deoxyribonucleoside 5'-triphosphate = DNA(n+1) + diphosphate</text>
        <dbReference type="Rhea" id="RHEA:22508"/>
        <dbReference type="Rhea" id="RHEA-COMP:17339"/>
        <dbReference type="Rhea" id="RHEA-COMP:17340"/>
        <dbReference type="ChEBI" id="CHEBI:33019"/>
        <dbReference type="ChEBI" id="CHEBI:61560"/>
        <dbReference type="ChEBI" id="CHEBI:173112"/>
        <dbReference type="EC" id="2.7.7.7"/>
    </reaction>
</comment>
<dbReference type="InterPro" id="IPR001270">
    <property type="entry name" value="ClpA/B"/>
</dbReference>
<keyword evidence="8" id="KW-0862">Zinc</keyword>
<dbReference type="Gene3D" id="1.10.8.60">
    <property type="match status" value="1"/>
</dbReference>
<dbReference type="SMART" id="SM00382">
    <property type="entry name" value="AAA"/>
    <property type="match status" value="1"/>
</dbReference>
<dbReference type="PANTHER" id="PTHR11669:SF0">
    <property type="entry name" value="PROTEIN STICHEL-LIKE 2"/>
    <property type="match status" value="1"/>
</dbReference>
<dbReference type="GO" id="GO:0046872">
    <property type="term" value="F:metal ion binding"/>
    <property type="evidence" value="ECO:0007669"/>
    <property type="project" value="UniProtKB-KW"/>
</dbReference>
<dbReference type="PRINTS" id="PR00300">
    <property type="entry name" value="CLPPROTEASEA"/>
</dbReference>
<evidence type="ECO:0000256" key="2">
    <source>
        <dbReference type="ARBA" id="ARBA00012417"/>
    </source>
</evidence>
<dbReference type="FunFam" id="3.40.50.300:FF:000014">
    <property type="entry name" value="DNA polymerase III subunit gamma/tau"/>
    <property type="match status" value="1"/>
</dbReference>
<keyword evidence="7" id="KW-0547">Nucleotide-binding</keyword>